<sequence length="373" mass="43334">MAAKHPKRSTSFLPLEIIETILLNLPVESLLRFKTVSKSWNTMISDPAFVENQLHRSKTSSSRNLLLGELGFSHYNSEDYSLVKIDKDRKLQTLQLSEYPPGSNVVLSYCDGVLLLTNDRQTCMDFVLWNPSTGTHATFQFPYEVNPRSQKIYGLCHDPRTGGFKVVVVVCLKYYTVYSCKNNSWTRKKEFGDTSFLVVYDPHIFVDGVFYLLLMDPGIYLITYFDPVDDEFKILRKPEIVVDHLWIYMADLKGRLCVYCNANDGRGNAIRIWIKGEGVGNNYWEELITIENVPTYIWFFKPLCFVENKILIQLYSRRLVLYNPSEKTFEKFDIERYTICQYFPYLDSLIDPGSFFPAQEKEEVVIEKLISCS</sequence>
<feature type="domain" description="F-box" evidence="1">
    <location>
        <begin position="7"/>
        <end position="53"/>
    </location>
</feature>
<dbReference type="Proteomes" id="UP000030748">
    <property type="component" value="Unassembled WGS sequence"/>
</dbReference>
<protein>
    <recommendedName>
        <fullName evidence="1">F-box domain-containing protein</fullName>
    </recommendedName>
</protein>
<reference evidence="2 3" key="1">
    <citation type="journal article" date="2013" name="Proc. Natl. Acad. Sci. U.S.A.">
        <title>Fine-scale variation in meiotic recombination in Mimulus inferred from population shotgun sequencing.</title>
        <authorList>
            <person name="Hellsten U."/>
            <person name="Wright K.M."/>
            <person name="Jenkins J."/>
            <person name="Shu S."/>
            <person name="Yuan Y."/>
            <person name="Wessler S.R."/>
            <person name="Schmutz J."/>
            <person name="Willis J.H."/>
            <person name="Rokhsar D.S."/>
        </authorList>
    </citation>
    <scope>NUCLEOTIDE SEQUENCE [LARGE SCALE GENOMIC DNA]</scope>
    <source>
        <strain evidence="3">cv. DUN x IM62</strain>
    </source>
</reference>
<dbReference type="CDD" id="cd22157">
    <property type="entry name" value="F-box_AtFBW1-like"/>
    <property type="match status" value="1"/>
</dbReference>
<dbReference type="InterPro" id="IPR017451">
    <property type="entry name" value="F-box-assoc_interact_dom"/>
</dbReference>
<dbReference type="KEGG" id="egt:105954374"/>
<dbReference type="PANTHER" id="PTHR31672">
    <property type="entry name" value="BNACNNG10540D PROTEIN"/>
    <property type="match status" value="1"/>
</dbReference>
<dbReference type="EMBL" id="KI630394">
    <property type="protein sequence ID" value="EYU40591.1"/>
    <property type="molecule type" value="Genomic_DNA"/>
</dbReference>
<dbReference type="SMART" id="SM00256">
    <property type="entry name" value="FBOX"/>
    <property type="match status" value="1"/>
</dbReference>
<dbReference type="InterPro" id="IPR013187">
    <property type="entry name" value="F-box-assoc_dom_typ3"/>
</dbReference>
<keyword evidence="3" id="KW-1185">Reference proteome</keyword>
<gene>
    <name evidence="2" type="ORF">MIMGU_mgv1a018207mg</name>
</gene>
<dbReference type="InterPro" id="IPR001810">
    <property type="entry name" value="F-box_dom"/>
</dbReference>
<dbReference type="Pfam" id="PF08268">
    <property type="entry name" value="FBA_3"/>
    <property type="match status" value="1"/>
</dbReference>
<proteinExistence type="predicted"/>
<dbReference type="PROSITE" id="PS50181">
    <property type="entry name" value="FBOX"/>
    <property type="match status" value="1"/>
</dbReference>
<dbReference type="NCBIfam" id="TIGR01640">
    <property type="entry name" value="F_box_assoc_1"/>
    <property type="match status" value="1"/>
</dbReference>
<evidence type="ECO:0000313" key="3">
    <source>
        <dbReference type="Proteomes" id="UP000030748"/>
    </source>
</evidence>
<dbReference type="SUPFAM" id="SSF101898">
    <property type="entry name" value="NHL repeat"/>
    <property type="match status" value="1"/>
</dbReference>
<dbReference type="OrthoDB" id="1289414at2759"/>
<dbReference type="Gene3D" id="1.20.1280.50">
    <property type="match status" value="1"/>
</dbReference>
<dbReference type="AlphaFoldDB" id="A0A022RK85"/>
<accession>A0A022RK85</accession>
<dbReference type="Pfam" id="PF00646">
    <property type="entry name" value="F-box"/>
    <property type="match status" value="1"/>
</dbReference>
<dbReference type="STRING" id="4155.A0A022RK85"/>
<dbReference type="PANTHER" id="PTHR31672:SF13">
    <property type="entry name" value="F-BOX PROTEIN CPR30-LIKE"/>
    <property type="match status" value="1"/>
</dbReference>
<dbReference type="PhylomeDB" id="A0A022RK85"/>
<dbReference type="InterPro" id="IPR050796">
    <property type="entry name" value="SCF_F-box_component"/>
</dbReference>
<dbReference type="InterPro" id="IPR036047">
    <property type="entry name" value="F-box-like_dom_sf"/>
</dbReference>
<evidence type="ECO:0000259" key="1">
    <source>
        <dbReference type="PROSITE" id="PS50181"/>
    </source>
</evidence>
<organism evidence="2 3">
    <name type="scientific">Erythranthe guttata</name>
    <name type="common">Yellow monkey flower</name>
    <name type="synonym">Mimulus guttatus</name>
    <dbReference type="NCBI Taxonomy" id="4155"/>
    <lineage>
        <taxon>Eukaryota</taxon>
        <taxon>Viridiplantae</taxon>
        <taxon>Streptophyta</taxon>
        <taxon>Embryophyta</taxon>
        <taxon>Tracheophyta</taxon>
        <taxon>Spermatophyta</taxon>
        <taxon>Magnoliopsida</taxon>
        <taxon>eudicotyledons</taxon>
        <taxon>Gunneridae</taxon>
        <taxon>Pentapetalae</taxon>
        <taxon>asterids</taxon>
        <taxon>lamiids</taxon>
        <taxon>Lamiales</taxon>
        <taxon>Phrymaceae</taxon>
        <taxon>Erythranthe</taxon>
    </lineage>
</organism>
<name>A0A022RK85_ERYGU</name>
<dbReference type="SUPFAM" id="SSF81383">
    <property type="entry name" value="F-box domain"/>
    <property type="match status" value="1"/>
</dbReference>
<evidence type="ECO:0000313" key="2">
    <source>
        <dbReference type="EMBL" id="EYU40591.1"/>
    </source>
</evidence>